<dbReference type="EMBL" id="CP000934">
    <property type="protein sequence ID" value="ACE85010.1"/>
    <property type="molecule type" value="Genomic_DNA"/>
</dbReference>
<feature type="chain" id="PRO_5002796530" evidence="1">
    <location>
        <begin position="21"/>
        <end position="397"/>
    </location>
</feature>
<evidence type="ECO:0000256" key="1">
    <source>
        <dbReference type="SAM" id="SignalP"/>
    </source>
</evidence>
<dbReference type="InterPro" id="IPR011990">
    <property type="entry name" value="TPR-like_helical_dom_sf"/>
</dbReference>
<dbReference type="Gene3D" id="1.25.40.10">
    <property type="entry name" value="Tetratricopeptide repeat domain"/>
    <property type="match status" value="1"/>
</dbReference>
<sequence>MNWKLALVLLSLFVSSCSKENSSQGGFQAVHPCDEFAAHPNDPGRWAKGVEEEEIVPGPSIKSCRDAVADYPDTPRFHFQLGRVLLKNEQYEEAIESLTTAAESDYGPAFAYLADIYQSGLLGEADLETAESYYDIAIKSGFEPAIYAKQGLHDTDQEADGFDASKFTNGPILKALYDGDFDSLLQSNQFFISKYLVSLNSYFSEPFNYHDESCSSYAHPRIVRSLGTNQLEYLGVGLDGSMEERAESGLALTLKIFASIAQDGGSELMKAGMDIAELEAAANRDGVLLARTYGCENPVFIRLYENLESYATKQPPKHFSGLPKLNHECQKSAAEKGGNVTNAKRICTCFTNQFLKNNVDEGDINWLAQNYDQGGNFKKTIKKYPGLDNAITACLIN</sequence>
<name>B3PCA5_CELJU</name>
<dbReference type="AlphaFoldDB" id="B3PCA5"/>
<reference evidence="2 3" key="1">
    <citation type="journal article" date="2008" name="J. Bacteriol.">
        <title>Insights into plant cell wall degradation from the genome sequence of the soil bacterium Cellvibrio japonicus.</title>
        <authorList>
            <person name="Deboy R.T."/>
            <person name="Mongodin E.F."/>
            <person name="Fouts D.E."/>
            <person name="Tailford L.E."/>
            <person name="Khouri H."/>
            <person name="Emerson J.B."/>
            <person name="Mohamoud Y."/>
            <person name="Watkins K."/>
            <person name="Henrissat B."/>
            <person name="Gilbert H.J."/>
            <person name="Nelson K.E."/>
        </authorList>
    </citation>
    <scope>NUCLEOTIDE SEQUENCE [LARGE SCALE GENOMIC DNA]</scope>
    <source>
        <strain evidence="2 3">Ueda107</strain>
    </source>
</reference>
<evidence type="ECO:0000313" key="3">
    <source>
        <dbReference type="Proteomes" id="UP000001036"/>
    </source>
</evidence>
<keyword evidence="3" id="KW-1185">Reference proteome</keyword>
<dbReference type="KEGG" id="cja:CJA_1218"/>
<dbReference type="HOGENOM" id="CLU_693872_0_0_6"/>
<dbReference type="OrthoDB" id="9204495at2"/>
<proteinExistence type="predicted"/>
<dbReference type="Proteomes" id="UP000001036">
    <property type="component" value="Chromosome"/>
</dbReference>
<dbReference type="RefSeq" id="WP_012486865.1">
    <property type="nucleotide sequence ID" value="NC_010995.1"/>
</dbReference>
<keyword evidence="2" id="KW-0449">Lipoprotein</keyword>
<dbReference type="SUPFAM" id="SSF81901">
    <property type="entry name" value="HCP-like"/>
    <property type="match status" value="1"/>
</dbReference>
<gene>
    <name evidence="2" type="ordered locus">CJA_1218</name>
</gene>
<feature type="signal peptide" evidence="1">
    <location>
        <begin position="1"/>
        <end position="20"/>
    </location>
</feature>
<evidence type="ECO:0000313" key="2">
    <source>
        <dbReference type="EMBL" id="ACE85010.1"/>
    </source>
</evidence>
<organism evidence="2 3">
    <name type="scientific">Cellvibrio japonicus (strain Ueda107)</name>
    <name type="common">Pseudomonas fluorescens subsp. cellulosa</name>
    <dbReference type="NCBI Taxonomy" id="498211"/>
    <lineage>
        <taxon>Bacteria</taxon>
        <taxon>Pseudomonadati</taxon>
        <taxon>Pseudomonadota</taxon>
        <taxon>Gammaproteobacteria</taxon>
        <taxon>Cellvibrionales</taxon>
        <taxon>Cellvibrionaceae</taxon>
        <taxon>Cellvibrio</taxon>
    </lineage>
</organism>
<dbReference type="eggNOG" id="COG0790">
    <property type="taxonomic scope" value="Bacteria"/>
</dbReference>
<keyword evidence="1" id="KW-0732">Signal</keyword>
<dbReference type="STRING" id="498211.CJA_1218"/>
<protein>
    <submittedName>
        <fullName evidence="2">Putative lipoprotein</fullName>
    </submittedName>
</protein>
<accession>B3PCA5</accession>
<dbReference type="PROSITE" id="PS51257">
    <property type="entry name" value="PROKAR_LIPOPROTEIN"/>
    <property type="match status" value="1"/>
</dbReference>